<feature type="domain" description="Calcineurin-like phosphoesterase" evidence="12">
    <location>
        <begin position="92"/>
        <end position="327"/>
    </location>
</feature>
<evidence type="ECO:0000256" key="4">
    <source>
        <dbReference type="ARBA" id="ARBA00022525"/>
    </source>
</evidence>
<accession>A0A7R9BVJ2</accession>
<comment type="cofactor">
    <cofactor evidence="1">
        <name>Zn(2+)</name>
        <dbReference type="ChEBI" id="CHEBI:29105"/>
    </cofactor>
</comment>
<keyword evidence="9" id="KW-1015">Disulfide bond</keyword>
<dbReference type="EMBL" id="CAJPEX010003384">
    <property type="protein sequence ID" value="CAG0922168.1"/>
    <property type="molecule type" value="Genomic_DNA"/>
</dbReference>
<dbReference type="Gene3D" id="3.60.21.10">
    <property type="match status" value="2"/>
</dbReference>
<keyword evidence="15" id="KW-1185">Reference proteome</keyword>
<evidence type="ECO:0000256" key="9">
    <source>
        <dbReference type="ARBA" id="ARBA00023157"/>
    </source>
</evidence>
<name>A0A7R9BVJ2_9CRUS</name>
<dbReference type="GO" id="GO:0046513">
    <property type="term" value="P:ceramide biosynthetic process"/>
    <property type="evidence" value="ECO:0007669"/>
    <property type="project" value="TreeGrafter"/>
</dbReference>
<sequence>MAQLLAACDLKSLKVPPEVCKGYLESNAPTLLWVMAQSMDLDLDLTCAMFLGAPRCNNDEIPDSTWLVPLPEDKPPKKPINIPPNPVSVEMLHITDMHWDPEYVEGSEANCNSPVCCRGATNIGHIRQPAGRWGDYKCDTPMDAIIEMFAEIRTRHTRLELVIFTGDIAPHDIWAQTRRSNSELTQDATLKLLRGSFQDLPIFPVLGNHETFPSSLFSFRGLGIPLGLSTDYIYNLAWELWRDWLPPDQEDNVRRGSYYSVVAKPGLRVVAINTHYCFKMNWSLSFIWAGTPDPNGQLSWLVSELLKAEKANEAVYIIGHIPPGNHECTPVWSHNYARIPNPVSVEMLHITDMHWDPEYVEGSEANCNSPVCCRGATNIGHIRQPAGRWGDYKCDTPMDAIIEMFAEIRTRHTRLELVIFTGDIAPHDIWAQTRRSNSELTQDATLKLLRGSFQDLPIFPVLGNHETFPSSLFSFRGLGIPLGLSTDYIYNLAWELWRDWLPPDQEDNVRRGSYYSVVAKPGLRVVAINTHYCFKMNWSLFIWAGTPDPNGQLSWLVSELLKAEKANEAVYIIGHIPPGNHECTPVWSHNYARIVNRFESTIKAQFFGHTHHDEFSIYRDPKELRRATNIAYVSPSITAYRKLQPSYRIFHLDGRRWESSWAVLNHETWIYDLKEANMPGNTPKWVQLYTMKERFGMQNLHPQTFLNLTMGPIRSDPKVWETYHRIFWSNSAAVVPCDAHCKRKHLCMILNPDTSWALFCLT</sequence>
<reference evidence="14" key="1">
    <citation type="submission" date="2020-11" db="EMBL/GenBank/DDBJ databases">
        <authorList>
            <person name="Tran Van P."/>
        </authorList>
    </citation>
    <scope>NUCLEOTIDE SEQUENCE</scope>
</reference>
<keyword evidence="11" id="KW-0326">Glycosidase</keyword>
<evidence type="ECO:0000259" key="12">
    <source>
        <dbReference type="Pfam" id="PF00149"/>
    </source>
</evidence>
<evidence type="ECO:0000313" key="14">
    <source>
        <dbReference type="EMBL" id="CAD7282016.1"/>
    </source>
</evidence>
<evidence type="ECO:0000256" key="10">
    <source>
        <dbReference type="ARBA" id="ARBA00023180"/>
    </source>
</evidence>
<keyword evidence="7" id="KW-0378">Hydrolase</keyword>
<dbReference type="GO" id="GO:0005764">
    <property type="term" value="C:lysosome"/>
    <property type="evidence" value="ECO:0007669"/>
    <property type="project" value="TreeGrafter"/>
</dbReference>
<dbReference type="PANTHER" id="PTHR10340:SF29">
    <property type="entry name" value="SPHINGOMYELIN PHOSPHODIESTERASE"/>
    <property type="match status" value="1"/>
</dbReference>
<dbReference type="OrthoDB" id="282973at2759"/>
<dbReference type="GO" id="GO:0005615">
    <property type="term" value="C:extracellular space"/>
    <property type="evidence" value="ECO:0007669"/>
    <property type="project" value="TreeGrafter"/>
</dbReference>
<dbReference type="FunFam" id="3.60.21.10:FF:000077">
    <property type="entry name" value="Sphingomyelin phosphodiesterase"/>
    <property type="match status" value="2"/>
</dbReference>
<comment type="subcellular location">
    <subcellularLocation>
        <location evidence="2">Secreted</location>
    </subcellularLocation>
</comment>
<gene>
    <name evidence="14" type="ORF">NMOB1V02_LOCUS9648</name>
</gene>
<feature type="domain" description="Sphingomyelin phosphodiesterase C-terminal" evidence="13">
    <location>
        <begin position="631"/>
        <end position="760"/>
    </location>
</feature>
<evidence type="ECO:0000256" key="6">
    <source>
        <dbReference type="ARBA" id="ARBA00022729"/>
    </source>
</evidence>
<dbReference type="GO" id="GO:0061750">
    <property type="term" value="F:acid sphingomyelin phosphodiesterase activity"/>
    <property type="evidence" value="ECO:0007669"/>
    <property type="project" value="TreeGrafter"/>
</dbReference>
<evidence type="ECO:0000256" key="11">
    <source>
        <dbReference type="ARBA" id="ARBA00023295"/>
    </source>
</evidence>
<evidence type="ECO:0000256" key="3">
    <source>
        <dbReference type="ARBA" id="ARBA00008234"/>
    </source>
</evidence>
<dbReference type="EMBL" id="OA885421">
    <property type="protein sequence ID" value="CAD7282016.1"/>
    <property type="molecule type" value="Genomic_DNA"/>
</dbReference>
<dbReference type="AlphaFoldDB" id="A0A7R9BVJ2"/>
<feature type="domain" description="Calcineurin-like phosphoesterase" evidence="12">
    <location>
        <begin position="348"/>
        <end position="612"/>
    </location>
</feature>
<keyword evidence="6" id="KW-0732">Signal</keyword>
<keyword evidence="10" id="KW-0325">Glycoprotein</keyword>
<evidence type="ECO:0000256" key="2">
    <source>
        <dbReference type="ARBA" id="ARBA00004613"/>
    </source>
</evidence>
<dbReference type="InterPro" id="IPR004843">
    <property type="entry name" value="Calcineurin-like_PHP"/>
</dbReference>
<dbReference type="InterPro" id="IPR029052">
    <property type="entry name" value="Metallo-depent_PP-like"/>
</dbReference>
<evidence type="ECO:0000256" key="5">
    <source>
        <dbReference type="ARBA" id="ARBA00022723"/>
    </source>
</evidence>
<proteinExistence type="inferred from homology"/>
<evidence type="ECO:0008006" key="16">
    <source>
        <dbReference type="Google" id="ProtNLM"/>
    </source>
</evidence>
<dbReference type="SUPFAM" id="SSF56300">
    <property type="entry name" value="Metallo-dependent phosphatases"/>
    <property type="match status" value="2"/>
</dbReference>
<keyword evidence="8" id="KW-0862">Zinc</keyword>
<dbReference type="Pfam" id="PF19272">
    <property type="entry name" value="ASMase_C"/>
    <property type="match status" value="1"/>
</dbReference>
<dbReference type="GO" id="GO:0006685">
    <property type="term" value="P:sphingomyelin catabolic process"/>
    <property type="evidence" value="ECO:0007669"/>
    <property type="project" value="TreeGrafter"/>
</dbReference>
<dbReference type="Pfam" id="PF00149">
    <property type="entry name" value="Metallophos"/>
    <property type="match status" value="2"/>
</dbReference>
<evidence type="ECO:0000313" key="15">
    <source>
        <dbReference type="Proteomes" id="UP000678499"/>
    </source>
</evidence>
<keyword evidence="5" id="KW-0479">Metal-binding</keyword>
<dbReference type="CDD" id="cd00842">
    <property type="entry name" value="MPP_ASMase"/>
    <property type="match status" value="2"/>
</dbReference>
<dbReference type="GO" id="GO:0046872">
    <property type="term" value="F:metal ion binding"/>
    <property type="evidence" value="ECO:0007669"/>
    <property type="project" value="UniProtKB-KW"/>
</dbReference>
<dbReference type="InterPro" id="IPR041805">
    <property type="entry name" value="ASMase/PPN1_MPP"/>
</dbReference>
<organism evidence="14">
    <name type="scientific">Notodromas monacha</name>
    <dbReference type="NCBI Taxonomy" id="399045"/>
    <lineage>
        <taxon>Eukaryota</taxon>
        <taxon>Metazoa</taxon>
        <taxon>Ecdysozoa</taxon>
        <taxon>Arthropoda</taxon>
        <taxon>Crustacea</taxon>
        <taxon>Oligostraca</taxon>
        <taxon>Ostracoda</taxon>
        <taxon>Podocopa</taxon>
        <taxon>Podocopida</taxon>
        <taxon>Cypridocopina</taxon>
        <taxon>Cypridoidea</taxon>
        <taxon>Cyprididae</taxon>
        <taxon>Notodromas</taxon>
    </lineage>
</organism>
<evidence type="ECO:0000256" key="1">
    <source>
        <dbReference type="ARBA" id="ARBA00001947"/>
    </source>
</evidence>
<dbReference type="GO" id="GO:0016020">
    <property type="term" value="C:membrane"/>
    <property type="evidence" value="ECO:0007669"/>
    <property type="project" value="GOC"/>
</dbReference>
<evidence type="ECO:0000256" key="8">
    <source>
        <dbReference type="ARBA" id="ARBA00022833"/>
    </source>
</evidence>
<keyword evidence="4" id="KW-0964">Secreted</keyword>
<protein>
    <recommendedName>
        <fullName evidence="16">Sphingomyelin phosphodiesterase</fullName>
    </recommendedName>
</protein>
<dbReference type="InterPro" id="IPR045473">
    <property type="entry name" value="ASM_C"/>
</dbReference>
<dbReference type="PANTHER" id="PTHR10340">
    <property type="entry name" value="SPHINGOMYELIN PHOSPHODIESTERASE"/>
    <property type="match status" value="1"/>
</dbReference>
<dbReference type="GO" id="GO:0016798">
    <property type="term" value="F:hydrolase activity, acting on glycosyl bonds"/>
    <property type="evidence" value="ECO:0007669"/>
    <property type="project" value="UniProtKB-KW"/>
</dbReference>
<comment type="similarity">
    <text evidence="3">Belongs to the acid sphingomyelinase family.</text>
</comment>
<dbReference type="Proteomes" id="UP000678499">
    <property type="component" value="Unassembled WGS sequence"/>
</dbReference>
<evidence type="ECO:0000256" key="7">
    <source>
        <dbReference type="ARBA" id="ARBA00022801"/>
    </source>
</evidence>
<evidence type="ECO:0000259" key="13">
    <source>
        <dbReference type="Pfam" id="PF19272"/>
    </source>
</evidence>